<dbReference type="Proteomes" id="UP001431572">
    <property type="component" value="Chromosome 2"/>
</dbReference>
<dbReference type="AlphaFoldDB" id="A0A8T7M5Q6"/>
<proteinExistence type="predicted"/>
<dbReference type="EMBL" id="JACATZ010000003">
    <property type="protein sequence ID" value="NWJ47431.1"/>
    <property type="molecule type" value="Genomic_DNA"/>
</dbReference>
<reference evidence="3" key="2">
    <citation type="journal article" date="2024" name="Nature">
        <title>Anoxygenic phototroph of the Chloroflexota uses a type I reaction centre.</title>
        <authorList>
            <person name="Tsuji J.M."/>
            <person name="Shaw N.A."/>
            <person name="Nagashima S."/>
            <person name="Venkiteswaran J.J."/>
            <person name="Schiff S.L."/>
            <person name="Watanabe T."/>
            <person name="Fukui M."/>
            <person name="Hanada S."/>
            <person name="Tank M."/>
            <person name="Neufeld J.D."/>
        </authorList>
    </citation>
    <scope>NUCLEOTIDE SEQUENCE</scope>
    <source>
        <strain evidence="3">L227-S17</strain>
    </source>
</reference>
<accession>A0A8T7M5Q6</accession>
<evidence type="ECO:0000313" key="3">
    <source>
        <dbReference type="EMBL" id="WJW69343.1"/>
    </source>
</evidence>
<protein>
    <recommendedName>
        <fullName evidence="6">Exo-alpha-sialidase</fullName>
    </recommendedName>
</protein>
<evidence type="ECO:0000313" key="4">
    <source>
        <dbReference type="Proteomes" id="UP000521676"/>
    </source>
</evidence>
<organism evidence="2 4">
    <name type="scientific">Candidatus Chlorohelix allophototropha</name>
    <dbReference type="NCBI Taxonomy" id="3003348"/>
    <lineage>
        <taxon>Bacteria</taxon>
        <taxon>Bacillati</taxon>
        <taxon>Chloroflexota</taxon>
        <taxon>Chloroflexia</taxon>
        <taxon>Candidatus Chloroheliales</taxon>
        <taxon>Candidatus Chloroheliaceae</taxon>
        <taxon>Candidatus Chlorohelix</taxon>
    </lineage>
</organism>
<evidence type="ECO:0008006" key="6">
    <source>
        <dbReference type="Google" id="ProtNLM"/>
    </source>
</evidence>
<evidence type="ECO:0000256" key="1">
    <source>
        <dbReference type="SAM" id="SignalP"/>
    </source>
</evidence>
<dbReference type="Proteomes" id="UP000521676">
    <property type="component" value="Unassembled WGS sequence"/>
</dbReference>
<name>A0A8T7M5Q6_9CHLR</name>
<feature type="signal peptide" evidence="1">
    <location>
        <begin position="1"/>
        <end position="25"/>
    </location>
</feature>
<evidence type="ECO:0000313" key="5">
    <source>
        <dbReference type="Proteomes" id="UP001431572"/>
    </source>
</evidence>
<keyword evidence="1" id="KW-0732">Signal</keyword>
<dbReference type="RefSeq" id="WP_341471232.1">
    <property type="nucleotide sequence ID" value="NZ_CP128400.1"/>
</dbReference>
<feature type="chain" id="PRO_5035728531" description="Exo-alpha-sialidase" evidence="1">
    <location>
        <begin position="26"/>
        <end position="679"/>
    </location>
</feature>
<dbReference type="EMBL" id="CP128400">
    <property type="protein sequence ID" value="WJW69343.1"/>
    <property type="molecule type" value="Genomic_DNA"/>
</dbReference>
<sequence>MSSAIALISTLMLASLILPSFTAQAVDYSPVAPFVKLGNGHDSVAVTDANGAIHIVWINLNSKLEEVVYANGKVQTTKALPLDYEFVQQINGRLAATTSNNRLHLFYTQLQTVCYASRPLNNFEWSQPDCTFVSGATPLSSPNIAALPDGRLAFAWQAGGQMKIAVRGLDNHISYLPDPGDQRYGRYRPYLLATGSQNLTIMWEQGHEPGPGGSYRSELLGSEWLGNNWSTPVSISGYTNDTFNPWTVGGLSAVVAPDGTLHLAYVLFAPDPQYIGMPYRLYYKRGTLNNLSAGEMVAGNVSSPSLAVSGNRIELAWVAGVGTRIINFRIENQEILWSRRGDNGWSSPVNISYTAGSSYNPLLFIAPDGESRALWSECNGNLCYGETLLAQTVSKGQAWGHRAETDSAALYDYTRRADGPLMDGLASRSWLWGPKNWFTTSEEYIEAPEGKRVVNYYDKARIEVNDPNKLSSDPYYFTGGLLVTEMVSGRIQYGDGFFLGSYPNTIQVAGDYYNNADAPSYASFKKLIYVPESGQADKAPNLTARIIHECLNKDGMVVRCSSPSVANAAYISETGHNIAAPFWNYLNQSGIVYRNGQAVQEKLFDWVATMGFPISEPLWVKTKVGGVDQTVLVQLFQRRTLTYTPSNPTGFQVEMGNVGQHYYYWRYGGQNIPWLTNKS</sequence>
<reference evidence="2 4" key="1">
    <citation type="submission" date="2020-06" db="EMBL/GenBank/DDBJ databases">
        <title>Anoxygenic phototrophic Chloroflexota member uses a Type I reaction center.</title>
        <authorList>
            <person name="Tsuji J.M."/>
            <person name="Shaw N.A."/>
            <person name="Nagashima S."/>
            <person name="Venkiteswaran J."/>
            <person name="Schiff S.L."/>
            <person name="Hanada S."/>
            <person name="Tank M."/>
            <person name="Neufeld J.D."/>
        </authorList>
    </citation>
    <scope>NUCLEOTIDE SEQUENCE [LARGE SCALE GENOMIC DNA]</scope>
    <source>
        <strain evidence="2">L227-S17</strain>
    </source>
</reference>
<evidence type="ECO:0000313" key="2">
    <source>
        <dbReference type="EMBL" id="NWJ47431.1"/>
    </source>
</evidence>
<dbReference type="SUPFAM" id="SSF89372">
    <property type="entry name" value="Fucose-specific lectin"/>
    <property type="match status" value="1"/>
</dbReference>
<keyword evidence="5" id="KW-1185">Reference proteome</keyword>
<gene>
    <name evidence="2" type="ORF">HXX08_16350</name>
    <name evidence="3" type="ORF">OZ401_002951</name>
</gene>